<feature type="transmembrane region" description="Helical" evidence="1">
    <location>
        <begin position="405"/>
        <end position="423"/>
    </location>
</feature>
<dbReference type="GO" id="GO:0035556">
    <property type="term" value="P:intracellular signal transduction"/>
    <property type="evidence" value="ECO:0007669"/>
    <property type="project" value="InterPro"/>
</dbReference>
<dbReference type="STRING" id="1513271.XM47_05275"/>
<evidence type="ECO:0000256" key="1">
    <source>
        <dbReference type="SAM" id="Phobius"/>
    </source>
</evidence>
<dbReference type="PROSITE" id="PS50125">
    <property type="entry name" value="GUANYLATE_CYCLASE_2"/>
    <property type="match status" value="1"/>
</dbReference>
<dbReference type="Proteomes" id="UP000037600">
    <property type="component" value="Unassembled WGS sequence"/>
</dbReference>
<dbReference type="RefSeq" id="WP_048690480.1">
    <property type="nucleotide sequence ID" value="NZ_KQ130484.1"/>
</dbReference>
<dbReference type="CDD" id="cd07302">
    <property type="entry name" value="CHD"/>
    <property type="match status" value="1"/>
</dbReference>
<sequence length="746" mass="83274">MSLFRFSARLTSILIGLTLTALVIAFQLSPHGTFGYEQLNKFDGIFYDLRLKATLQYRENFNDTKILIIDIDEKTMREQGRFPWSRFKTAELVDRLFEAGVIVIAFDVMFSEQEQNPIELIYQRHPDKLELQGVLNPLKDSVNADKHLAQSLTQGDVILGVLFEDQLVAMSGHLPDTVIRTDKEIDMSKLTAVSKPAFIGVIDELYQAAQAEDAAINQAFMNSTPDADGSIRRAALIIKHKDQLYGSLAFEAVRAYLLAEQATVLTATQGGYHNIVGVQLEESFIPTDINGSVLVPYRGGKRSFQYISATDVIEGRVDEAVLADSIVFVGTSAVGLADLRETPVGIQYPGVEVHANVAEGILHPEVLNYTPDITYELMVLYLFVFGVLASWIFPRLGPINMAITGTSLIFITVLFNLLVLVLWKIALPLTTPLLLIFLITTANVSIGFITERSQKRKIKGFFDQYVPPAHIDKMLSEPDSVTFDGERKVMSVLFSDIRSFTTISESLTASELKQLLNQYFSPITETILENKGTIDKYVGDMVMAFWGAPLDDADHATNSIAAAFDMLAITAKLREEFVAQGWPEIHVGIGINTGEMNVGDMGSEFRRAYTVLGDAVNLGSRLEGLTKFYGLEFLVSESTKDQAPGYAYRAIDKVKVKGKNEAVAIFEPIKRLADLTADEKEQLDLHNQAYALYLEQRWDEASQVFTKLLNLSSDKLLYQLYLDRIKELEALGYIEFWDGSYTHTSK</sequence>
<dbReference type="EMBL" id="LAZL01000006">
    <property type="protein sequence ID" value="KMT66178.1"/>
    <property type="molecule type" value="Genomic_DNA"/>
</dbReference>
<dbReference type="InterPro" id="IPR007890">
    <property type="entry name" value="CHASE2"/>
</dbReference>
<dbReference type="InterPro" id="IPR001054">
    <property type="entry name" value="A/G_cyclase"/>
</dbReference>
<comment type="caution">
    <text evidence="3">The sequence shown here is derived from an EMBL/GenBank/DDBJ whole genome shotgun (WGS) entry which is preliminary data.</text>
</comment>
<keyword evidence="1" id="KW-0472">Membrane</keyword>
<dbReference type="SMART" id="SM01080">
    <property type="entry name" value="CHASE2"/>
    <property type="match status" value="1"/>
</dbReference>
<feature type="transmembrane region" description="Helical" evidence="1">
    <location>
        <begin position="429"/>
        <end position="449"/>
    </location>
</feature>
<dbReference type="AlphaFoldDB" id="A0A0J8GZL6"/>
<dbReference type="GO" id="GO:0006171">
    <property type="term" value="P:cAMP biosynthetic process"/>
    <property type="evidence" value="ECO:0007669"/>
    <property type="project" value="TreeGrafter"/>
</dbReference>
<dbReference type="PATRIC" id="fig|1513271.3.peg.1083"/>
<name>A0A0J8GZL6_9ALTE</name>
<accession>A0A0J8GZL6</accession>
<feature type="domain" description="Guanylate cyclase" evidence="2">
    <location>
        <begin position="491"/>
        <end position="623"/>
    </location>
</feature>
<keyword evidence="1" id="KW-1133">Transmembrane helix</keyword>
<dbReference type="PANTHER" id="PTHR43081">
    <property type="entry name" value="ADENYLATE CYCLASE, TERMINAL-DIFFERENTIATION SPECIFIC-RELATED"/>
    <property type="match status" value="1"/>
</dbReference>
<evidence type="ECO:0000313" key="3">
    <source>
        <dbReference type="EMBL" id="KMT66178.1"/>
    </source>
</evidence>
<dbReference type="PANTHER" id="PTHR43081:SF1">
    <property type="entry name" value="ADENYLATE CYCLASE, TERMINAL-DIFFERENTIATION SPECIFIC"/>
    <property type="match status" value="1"/>
</dbReference>
<protein>
    <recommendedName>
        <fullName evidence="2">Guanylate cyclase domain-containing protein</fullName>
    </recommendedName>
</protein>
<dbReference type="Pfam" id="PF00211">
    <property type="entry name" value="Guanylate_cyc"/>
    <property type="match status" value="1"/>
</dbReference>
<dbReference type="Gene3D" id="3.30.70.1230">
    <property type="entry name" value="Nucleotide cyclase"/>
    <property type="match status" value="1"/>
</dbReference>
<dbReference type="Pfam" id="PF05226">
    <property type="entry name" value="CHASE2"/>
    <property type="match status" value="1"/>
</dbReference>
<dbReference type="SMART" id="SM00044">
    <property type="entry name" value="CYCc"/>
    <property type="match status" value="1"/>
</dbReference>
<dbReference type="InterPro" id="IPR029787">
    <property type="entry name" value="Nucleotide_cyclase"/>
</dbReference>
<gene>
    <name evidence="3" type="ORF">XM47_05275</name>
</gene>
<evidence type="ECO:0000313" key="4">
    <source>
        <dbReference type="Proteomes" id="UP000037600"/>
    </source>
</evidence>
<evidence type="ECO:0000259" key="2">
    <source>
        <dbReference type="PROSITE" id="PS50125"/>
    </source>
</evidence>
<dbReference type="InterPro" id="IPR050697">
    <property type="entry name" value="Adenylyl/Guanylyl_Cyclase_3/4"/>
</dbReference>
<feature type="transmembrane region" description="Helical" evidence="1">
    <location>
        <begin position="373"/>
        <end position="393"/>
    </location>
</feature>
<dbReference type="GO" id="GO:0004016">
    <property type="term" value="F:adenylate cyclase activity"/>
    <property type="evidence" value="ECO:0007669"/>
    <property type="project" value="UniProtKB-ARBA"/>
</dbReference>
<dbReference type="OrthoDB" id="9806704at2"/>
<keyword evidence="4" id="KW-1185">Reference proteome</keyword>
<proteinExistence type="predicted"/>
<organism evidence="3 4">
    <name type="scientific">Catenovulum maritimum</name>
    <dbReference type="NCBI Taxonomy" id="1513271"/>
    <lineage>
        <taxon>Bacteria</taxon>
        <taxon>Pseudomonadati</taxon>
        <taxon>Pseudomonadota</taxon>
        <taxon>Gammaproteobacteria</taxon>
        <taxon>Alteromonadales</taxon>
        <taxon>Alteromonadaceae</taxon>
        <taxon>Catenovulum</taxon>
    </lineage>
</organism>
<keyword evidence="1" id="KW-0812">Transmembrane</keyword>
<reference evidence="3 4" key="1">
    <citation type="submission" date="2015-04" db="EMBL/GenBank/DDBJ databases">
        <title>Draft Genome Sequence of the Novel Agar-Digesting Marine Bacterium Q1.</title>
        <authorList>
            <person name="Li Y."/>
            <person name="Li D."/>
            <person name="Chen G."/>
            <person name="Du Z."/>
        </authorList>
    </citation>
    <scope>NUCLEOTIDE SEQUENCE [LARGE SCALE GENOMIC DNA]</scope>
    <source>
        <strain evidence="3 4">Q1</strain>
    </source>
</reference>
<dbReference type="SUPFAM" id="SSF55073">
    <property type="entry name" value="Nucleotide cyclase"/>
    <property type="match status" value="1"/>
</dbReference>